<protein>
    <submittedName>
        <fullName evidence="1">Uncharacterized protein</fullName>
    </submittedName>
</protein>
<evidence type="ECO:0000313" key="2">
    <source>
        <dbReference type="Proteomes" id="UP000600171"/>
    </source>
</evidence>
<proteinExistence type="predicted"/>
<gene>
    <name evidence="1" type="ORF">GCM10007359_20290</name>
</gene>
<dbReference type="AlphaFoldDB" id="A0A917IZA9"/>
<organism evidence="1 2">
    <name type="scientific">Rothia aerolata</name>
    <dbReference type="NCBI Taxonomy" id="1812262"/>
    <lineage>
        <taxon>Bacteria</taxon>
        <taxon>Bacillati</taxon>
        <taxon>Actinomycetota</taxon>
        <taxon>Actinomycetes</taxon>
        <taxon>Micrococcales</taxon>
        <taxon>Micrococcaceae</taxon>
        <taxon>Rothia</taxon>
    </lineage>
</organism>
<dbReference type="RefSeq" id="WP_188360260.1">
    <property type="nucleotide sequence ID" value="NZ_BMDC01000004.1"/>
</dbReference>
<keyword evidence="2" id="KW-1185">Reference proteome</keyword>
<accession>A0A917IZA9</accession>
<sequence>MTEATFEKFFDDAAVFPPGLAPLERAVDEHIRRAADPVASRFVGPLVLPVGQVEKAIELAGSSAIDINVVGPAEQIDDLKKIMSANTTDSRVVGAEFKLGSLEAPEALKAVADFASENSSIEVYLELPYEQVTDENLDFLAQHGINLKFRTGGVTADLFPSDTELVDVIDKALRHELAFKFTAGLHRAMRYTDEETGFDHFGFANIGAAIDTLQRGGSRDDALAALNSTDSDAVSEKITAGDTEWREAFRSFGTCSVPEPTGTLRDLGLMRPETVERFEM</sequence>
<dbReference type="Proteomes" id="UP000600171">
    <property type="component" value="Unassembled WGS sequence"/>
</dbReference>
<dbReference type="EMBL" id="BMDC01000004">
    <property type="protein sequence ID" value="GGH66249.1"/>
    <property type="molecule type" value="Genomic_DNA"/>
</dbReference>
<name>A0A917IZA9_9MICC</name>
<reference evidence="1 2" key="1">
    <citation type="journal article" date="2014" name="Int. J. Syst. Evol. Microbiol.">
        <title>Complete genome sequence of Corynebacterium casei LMG S-19264T (=DSM 44701T), isolated from a smear-ripened cheese.</title>
        <authorList>
            <consortium name="US DOE Joint Genome Institute (JGI-PGF)"/>
            <person name="Walter F."/>
            <person name="Albersmeier A."/>
            <person name="Kalinowski J."/>
            <person name="Ruckert C."/>
        </authorList>
    </citation>
    <scope>NUCLEOTIDE SEQUENCE [LARGE SCALE GENOMIC DNA]</scope>
    <source>
        <strain evidence="1 2">CCM 8669</strain>
    </source>
</reference>
<evidence type="ECO:0000313" key="1">
    <source>
        <dbReference type="EMBL" id="GGH66249.1"/>
    </source>
</evidence>
<comment type="caution">
    <text evidence="1">The sequence shown here is derived from an EMBL/GenBank/DDBJ whole genome shotgun (WGS) entry which is preliminary data.</text>
</comment>